<gene>
    <name evidence="1" type="ORF">S1_00020</name>
</gene>
<protein>
    <submittedName>
        <fullName evidence="1">Adaptor protein 1</fullName>
    </submittedName>
</protein>
<dbReference type="Pfam" id="PF13262">
    <property type="entry name" value="DUF4054"/>
    <property type="match status" value="1"/>
</dbReference>
<accession>A0A7G5B7R4</accession>
<dbReference type="Proteomes" id="UP000515295">
    <property type="component" value="Segment"/>
</dbReference>
<organism evidence="1 2">
    <name type="scientific">Ralstonia phage Adzire</name>
    <dbReference type="NCBI Taxonomy" id="2759711"/>
    <lineage>
        <taxon>Viruses</taxon>
        <taxon>Duplodnaviria</taxon>
        <taxon>Heunggongvirae</taxon>
        <taxon>Uroviricota</taxon>
        <taxon>Caudoviricetes</taxon>
        <taxon>Bakolyvirus</taxon>
        <taxon>Bakolyvirus simangalove</taxon>
    </lineage>
</organism>
<reference evidence="1 2" key="1">
    <citation type="submission" date="2020-07" db="EMBL/GenBank/DDBJ databases">
        <title>Ralstonia phages.</title>
        <authorList>
            <person name="Trotereau A."/>
            <person name="Boyer C."/>
            <person name="Torres-Barcelo C."/>
        </authorList>
    </citation>
    <scope>NUCLEOTIDE SEQUENCE [LARGE SCALE GENOMIC DNA]</scope>
</reference>
<proteinExistence type="predicted"/>
<dbReference type="EMBL" id="MT740725">
    <property type="protein sequence ID" value="QMV32337.1"/>
    <property type="molecule type" value="Genomic_DNA"/>
</dbReference>
<sequence length="142" mass="15562">MGVVVFDPAAWRLKFPEMAGCTDAQLNGWFVQAETILDNTDGSIVVDTVQRAQMFDLLVAHLAVLNGATRPSTGAPPGRLSSATEGSVSSQFTYTTEPVGASQAWFTQTRYGAQYWMMTARYRSMRYIASQRSCCAGGARRY</sequence>
<dbReference type="InterPro" id="IPR025127">
    <property type="entry name" value="DUF4054"/>
</dbReference>
<name>A0A7G5B7R4_9CAUD</name>
<evidence type="ECO:0000313" key="2">
    <source>
        <dbReference type="Proteomes" id="UP000515295"/>
    </source>
</evidence>
<evidence type="ECO:0000313" key="1">
    <source>
        <dbReference type="EMBL" id="QMV32337.1"/>
    </source>
</evidence>